<dbReference type="GO" id="GO:0016020">
    <property type="term" value="C:membrane"/>
    <property type="evidence" value="ECO:0007669"/>
    <property type="project" value="UniProtKB-SubCell"/>
</dbReference>
<dbReference type="EMBL" id="QAPG01000085">
    <property type="protein sequence ID" value="TDZ32131.1"/>
    <property type="molecule type" value="Genomic_DNA"/>
</dbReference>
<sequence length="764" mass="85031">MLITSRRLKRLITSLISTVIIGNIIVFLILPYDNPLVLALRFNVAGLRNWLRGGNKDSWLYQPAQYPIEFDSDVGLLIKTGYGTRHRLSAQLEAFNLTPDDANNFVVVGDWTPRGNGTFAGVPVQDAVGGVMAMPEMRKHQDAPKFREYLALKEAVEQNDESKATEIGKSFGWNLDALKFIWGLEYIYDNLPPKKWYVILDDDTYLIKSSLRLLLSHWDFDAPQYIGNAVGDFKGRFAHGGSSIVISHEAAARLLSRRDVIASVQEDSLEQKYGDKIIATAFQKVGVYLDERYSHFFNGERPYISKIMADRFCSPLVSFHAVTDAAEMRRIGDLFRDSRSPVFWGQLWDIYSAPSLDDFKSSPVRFGRDFSIASFNGDLSSLTAPPFILSSTSLTEFSSYWCEHPSLFAAPAKEADPAKRALLVTKWFISTLKQQYASRSEQYGNEKKPLNPFLGELFLGKWEDEAGVTELISEQVSHHPPATAYSITNLPTGVHLEGYNAQKATFSRTINIKQIGHAVLTVPSPDGKKETYLITLPALHIEGLIFGAPFIELEGTSFITSSTGFTSKVDYSGKGWLSGKKNSVIASVYPTGKEKDVVYNITGVWTKSFEIHQGSAKGNSSKTLIETYDAAQHPTSKLVVAPIDKQHPLESRRAWKGVADGIAKGDMDFVSREKSAIEKAQRELRAKEKAEGRAWERRYFTDRQGSPDSVLESLGSHVGLPAKGDADKTGGIWRFDAEKAEKVRSQAVLSAEYQAKMAGEILGQ</sequence>
<dbReference type="PROSITE" id="PS01013">
    <property type="entry name" value="OSBP"/>
    <property type="match status" value="1"/>
</dbReference>
<keyword evidence="6" id="KW-0735">Signal-anchor</keyword>
<dbReference type="InterPro" id="IPR000648">
    <property type="entry name" value="Oxysterol-bd"/>
</dbReference>
<name>A0A4R8Q1J8_9PEZI</name>
<dbReference type="InterPro" id="IPR003378">
    <property type="entry name" value="Fringe-like_glycosylTrfase"/>
</dbReference>
<keyword evidence="5 10" id="KW-0812">Transmembrane</keyword>
<evidence type="ECO:0000256" key="2">
    <source>
        <dbReference type="ARBA" id="ARBA00008842"/>
    </source>
</evidence>
<evidence type="ECO:0000256" key="8">
    <source>
        <dbReference type="ARBA" id="ARBA00023136"/>
    </source>
</evidence>
<dbReference type="SUPFAM" id="SSF144000">
    <property type="entry name" value="Oxysterol-binding protein-like"/>
    <property type="match status" value="1"/>
</dbReference>
<dbReference type="GO" id="GO:0005829">
    <property type="term" value="C:cytosol"/>
    <property type="evidence" value="ECO:0007669"/>
    <property type="project" value="TreeGrafter"/>
</dbReference>
<dbReference type="Gene3D" id="2.40.160.120">
    <property type="match status" value="1"/>
</dbReference>
<keyword evidence="3" id="KW-0328">Glycosyltransferase</keyword>
<dbReference type="Pfam" id="PF02434">
    <property type="entry name" value="Fringe"/>
    <property type="match status" value="1"/>
</dbReference>
<proteinExistence type="inferred from homology"/>
<feature type="domain" description="Fringe-like glycosyltransferase" evidence="11">
    <location>
        <begin position="193"/>
        <end position="339"/>
    </location>
</feature>
<gene>
    <name evidence="12" type="ORF">C8035_v000717</name>
</gene>
<accession>A0A4R8Q1J8</accession>
<dbReference type="FunFam" id="2.40.160.120:FF:000010">
    <property type="entry name" value="Oxysterol-binding protein homolog 4"/>
    <property type="match status" value="1"/>
</dbReference>
<keyword evidence="8 10" id="KW-0472">Membrane</keyword>
<dbReference type="FunFam" id="1.10.287.2720:FF:000003">
    <property type="entry name" value="Oxysterol binding protein"/>
    <property type="match status" value="1"/>
</dbReference>
<keyword evidence="4" id="KW-0808">Transferase</keyword>
<evidence type="ECO:0000256" key="3">
    <source>
        <dbReference type="ARBA" id="ARBA00022676"/>
    </source>
</evidence>
<keyword evidence="13" id="KW-1185">Reference proteome</keyword>
<dbReference type="Gene3D" id="3.90.550.50">
    <property type="match status" value="1"/>
</dbReference>
<dbReference type="Gene3D" id="1.10.287.2720">
    <property type="match status" value="1"/>
</dbReference>
<dbReference type="InterPro" id="IPR037239">
    <property type="entry name" value="OSBP_sf"/>
</dbReference>
<evidence type="ECO:0000256" key="1">
    <source>
        <dbReference type="ARBA" id="ARBA00004606"/>
    </source>
</evidence>
<reference evidence="12 13" key="1">
    <citation type="submission" date="2018-11" db="EMBL/GenBank/DDBJ databases">
        <title>Genome sequence and assembly of Colletotrichum spinosum.</title>
        <authorList>
            <person name="Gan P."/>
            <person name="Shirasu K."/>
        </authorList>
    </citation>
    <scope>NUCLEOTIDE SEQUENCE [LARGE SCALE GENOMIC DNA]</scope>
    <source>
        <strain evidence="12 13">CBS 515.97</strain>
    </source>
</reference>
<feature type="transmembrane region" description="Helical" evidence="10">
    <location>
        <begin position="12"/>
        <end position="32"/>
    </location>
</feature>
<dbReference type="InterPro" id="IPR018494">
    <property type="entry name" value="Oxysterol-bd_CS"/>
</dbReference>
<dbReference type="Gene3D" id="3.30.70.3490">
    <property type="match status" value="1"/>
</dbReference>
<evidence type="ECO:0000256" key="5">
    <source>
        <dbReference type="ARBA" id="ARBA00022692"/>
    </source>
</evidence>
<evidence type="ECO:0000256" key="4">
    <source>
        <dbReference type="ARBA" id="ARBA00022679"/>
    </source>
</evidence>
<dbReference type="GO" id="GO:0016757">
    <property type="term" value="F:glycosyltransferase activity"/>
    <property type="evidence" value="ECO:0007669"/>
    <property type="project" value="UniProtKB-KW"/>
</dbReference>
<comment type="subcellular location">
    <subcellularLocation>
        <location evidence="1">Membrane</location>
        <topology evidence="1">Single-pass type II membrane protein</topology>
    </subcellularLocation>
</comment>
<comment type="similarity">
    <text evidence="2 9">Belongs to the OSBP family.</text>
</comment>
<comment type="caution">
    <text evidence="12">The sequence shown here is derived from an EMBL/GenBank/DDBJ whole genome shotgun (WGS) entry which is preliminary data.</text>
</comment>
<dbReference type="AlphaFoldDB" id="A0A4R8Q1J8"/>
<dbReference type="PANTHER" id="PTHR10972:SF184">
    <property type="entry name" value="OXYSTEROL-BINDING PROTEIN HOMOLOG 4-RELATED"/>
    <property type="match status" value="1"/>
</dbReference>
<evidence type="ECO:0000259" key="11">
    <source>
        <dbReference type="Pfam" id="PF02434"/>
    </source>
</evidence>
<organism evidence="12 13">
    <name type="scientific">Colletotrichum spinosum</name>
    <dbReference type="NCBI Taxonomy" id="1347390"/>
    <lineage>
        <taxon>Eukaryota</taxon>
        <taxon>Fungi</taxon>
        <taxon>Dikarya</taxon>
        <taxon>Ascomycota</taxon>
        <taxon>Pezizomycotina</taxon>
        <taxon>Sordariomycetes</taxon>
        <taxon>Hypocreomycetidae</taxon>
        <taxon>Glomerellales</taxon>
        <taxon>Glomerellaceae</taxon>
        <taxon>Colletotrichum</taxon>
        <taxon>Colletotrichum orbiculare species complex</taxon>
    </lineage>
</organism>
<dbReference type="Proteomes" id="UP000295083">
    <property type="component" value="Unassembled WGS sequence"/>
</dbReference>
<dbReference type="GO" id="GO:0120009">
    <property type="term" value="P:intermembrane lipid transfer"/>
    <property type="evidence" value="ECO:0007669"/>
    <property type="project" value="UniProtKB-ARBA"/>
</dbReference>
<evidence type="ECO:0000256" key="6">
    <source>
        <dbReference type="ARBA" id="ARBA00022968"/>
    </source>
</evidence>
<protein>
    <submittedName>
        <fullName evidence="12">Oxysterol-binding protein-like protein 4</fullName>
    </submittedName>
</protein>
<evidence type="ECO:0000313" key="12">
    <source>
        <dbReference type="EMBL" id="TDZ32131.1"/>
    </source>
</evidence>
<dbReference type="PANTHER" id="PTHR10972">
    <property type="entry name" value="OXYSTEROL-BINDING PROTEIN-RELATED"/>
    <property type="match status" value="1"/>
</dbReference>
<dbReference type="Pfam" id="PF01237">
    <property type="entry name" value="Oxysterol_BP"/>
    <property type="match status" value="1"/>
</dbReference>
<dbReference type="GO" id="GO:0008142">
    <property type="term" value="F:oxysterol binding"/>
    <property type="evidence" value="ECO:0007669"/>
    <property type="project" value="TreeGrafter"/>
</dbReference>
<evidence type="ECO:0000256" key="7">
    <source>
        <dbReference type="ARBA" id="ARBA00022989"/>
    </source>
</evidence>
<evidence type="ECO:0000256" key="10">
    <source>
        <dbReference type="SAM" id="Phobius"/>
    </source>
</evidence>
<keyword evidence="7 10" id="KW-1133">Transmembrane helix</keyword>
<evidence type="ECO:0000256" key="9">
    <source>
        <dbReference type="RuleBase" id="RU003844"/>
    </source>
</evidence>
<evidence type="ECO:0000313" key="13">
    <source>
        <dbReference type="Proteomes" id="UP000295083"/>
    </source>
</evidence>